<dbReference type="AlphaFoldDB" id="A0A7X8YFI7"/>
<evidence type="ECO:0000313" key="1">
    <source>
        <dbReference type="EMBL" id="NLS11545.1"/>
    </source>
</evidence>
<reference evidence="1 2" key="1">
    <citation type="submission" date="2020-04" db="EMBL/GenBank/DDBJ databases">
        <title>Vibrio sp. SM6, a novel species isolated from seawater.</title>
        <authorList>
            <person name="Wang X."/>
        </authorList>
    </citation>
    <scope>NUCLEOTIDE SEQUENCE [LARGE SCALE GENOMIC DNA]</scope>
    <source>
        <strain evidence="1 2">SM6</strain>
    </source>
</reference>
<dbReference type="RefSeq" id="WP_168834641.1">
    <property type="nucleotide sequence ID" value="NZ_JABAIK010000001.1"/>
</dbReference>
<dbReference type="SUPFAM" id="SSF48452">
    <property type="entry name" value="TPR-like"/>
    <property type="match status" value="1"/>
</dbReference>
<sequence>MDDNIILMEDRQLIPRWHTSRKAFQLSFPNAPREIVTSGENDIWLIKAIDIWKENPTLPNAIDLFVRLVQDDLREHKLYSTLSKQLIKSYQQLPDVIKNLVCPKADYLDTAETYGYSTSVDSIRLIIKKLKALVEKNPRDSWSWMDLGFYYSIIGETDKAEYHVSVARNLDINNSFISRSYTRHAIHSGDPELAEWNLRKNPFLKSNPMLLSAYIALCSSYNIGRNNVSDGRKLLSNWKGDASRISELLACIGTIDIKNGSIKKGKKLVNQALVSPSENVISHISWLNHKHKVNIKNANHNSISLERNINDLYSKGNFKECRSELMKMYNFQPYSSASISDAGYLSIVALQDMNFVKLISENRVPKSHMGFSELNNLIVAKMLSNELDDIHRDIELLRKKVDATDVQTVATFNATCGMLFFSIGNIETGQQYYDKSISLLSKHNNQRSLCVANYFYSMMLKDCNPEKASFVKKEAVRLGKKLGMLEIS</sequence>
<dbReference type="EMBL" id="JABAIK010000001">
    <property type="protein sequence ID" value="NLS11545.1"/>
    <property type="molecule type" value="Genomic_DNA"/>
</dbReference>
<organism evidence="1 2">
    <name type="scientific">Vibrio agarilyticus</name>
    <dbReference type="NCBI Taxonomy" id="2726741"/>
    <lineage>
        <taxon>Bacteria</taxon>
        <taxon>Pseudomonadati</taxon>
        <taxon>Pseudomonadota</taxon>
        <taxon>Gammaproteobacteria</taxon>
        <taxon>Vibrionales</taxon>
        <taxon>Vibrionaceae</taxon>
        <taxon>Vibrio</taxon>
    </lineage>
</organism>
<protein>
    <recommendedName>
        <fullName evidence="3">Tetratricopeptide repeat protein</fullName>
    </recommendedName>
</protein>
<dbReference type="Proteomes" id="UP000535589">
    <property type="component" value="Unassembled WGS sequence"/>
</dbReference>
<comment type="caution">
    <text evidence="1">The sequence shown here is derived from an EMBL/GenBank/DDBJ whole genome shotgun (WGS) entry which is preliminary data.</text>
</comment>
<name>A0A7X8YFI7_9VIBR</name>
<keyword evidence="2" id="KW-1185">Reference proteome</keyword>
<proteinExistence type="predicted"/>
<accession>A0A7X8YFI7</accession>
<evidence type="ECO:0000313" key="2">
    <source>
        <dbReference type="Proteomes" id="UP000535589"/>
    </source>
</evidence>
<gene>
    <name evidence="1" type="ORF">HGP28_01405</name>
</gene>
<evidence type="ECO:0008006" key="3">
    <source>
        <dbReference type="Google" id="ProtNLM"/>
    </source>
</evidence>
<dbReference type="InterPro" id="IPR011990">
    <property type="entry name" value="TPR-like_helical_dom_sf"/>
</dbReference>
<dbReference type="Gene3D" id="1.25.40.10">
    <property type="entry name" value="Tetratricopeptide repeat domain"/>
    <property type="match status" value="1"/>
</dbReference>